<evidence type="ECO:0000313" key="2">
    <source>
        <dbReference type="Proteomes" id="UP000595437"/>
    </source>
</evidence>
<gene>
    <name evidence="1" type="ORF">FKW44_013661</name>
</gene>
<evidence type="ECO:0000313" key="1">
    <source>
        <dbReference type="EMBL" id="QQP39823.1"/>
    </source>
</evidence>
<dbReference type="EMBL" id="CP045898">
    <property type="protein sequence ID" value="QQP39823.1"/>
    <property type="molecule type" value="Genomic_DNA"/>
</dbReference>
<proteinExistence type="predicted"/>
<keyword evidence="2" id="KW-1185">Reference proteome</keyword>
<protein>
    <submittedName>
        <fullName evidence="1">Uncharacterized protein</fullName>
    </submittedName>
</protein>
<name>A0A7T8GXU2_CALRO</name>
<accession>A0A7T8GXU2</accession>
<organism evidence="1 2">
    <name type="scientific">Caligus rogercresseyi</name>
    <name type="common">Sea louse</name>
    <dbReference type="NCBI Taxonomy" id="217165"/>
    <lineage>
        <taxon>Eukaryota</taxon>
        <taxon>Metazoa</taxon>
        <taxon>Ecdysozoa</taxon>
        <taxon>Arthropoda</taxon>
        <taxon>Crustacea</taxon>
        <taxon>Multicrustacea</taxon>
        <taxon>Hexanauplia</taxon>
        <taxon>Copepoda</taxon>
        <taxon>Siphonostomatoida</taxon>
        <taxon>Caligidae</taxon>
        <taxon>Caligus</taxon>
    </lineage>
</organism>
<dbReference type="Proteomes" id="UP000595437">
    <property type="component" value="Chromosome 9"/>
</dbReference>
<dbReference type="AlphaFoldDB" id="A0A7T8GXU2"/>
<reference evidence="2" key="1">
    <citation type="submission" date="2021-01" db="EMBL/GenBank/DDBJ databases">
        <title>Caligus Genome Assembly.</title>
        <authorList>
            <person name="Gallardo-Escarate C."/>
        </authorList>
    </citation>
    <scope>NUCLEOTIDE SEQUENCE [LARGE SCALE GENOMIC DNA]</scope>
</reference>
<sequence>MKKKLMELSGISDLEDLESIIRDVSPEQSKKEDLGTSKVIQGFLKKPGVFDEDVFNSVWNLFLNEYPRIQSFYEETEDESRSILKSGAIRNKGNEAYLKKRLQKAVDLYSDAIR</sequence>
<feature type="non-terminal residue" evidence="1">
    <location>
        <position position="114"/>
    </location>
</feature>